<keyword evidence="3" id="KW-0847">Vitamin C</keyword>
<evidence type="ECO:0000256" key="6">
    <source>
        <dbReference type="RuleBase" id="RU003682"/>
    </source>
</evidence>
<evidence type="ECO:0000259" key="7">
    <source>
        <dbReference type="PROSITE" id="PS51471"/>
    </source>
</evidence>
<dbReference type="GO" id="GO:0009805">
    <property type="term" value="P:coumarin biosynthetic process"/>
    <property type="evidence" value="ECO:0007669"/>
    <property type="project" value="UniProtKB-ARBA"/>
</dbReference>
<name>A0AAV1D3J5_OLDCO</name>
<dbReference type="Proteomes" id="UP001161247">
    <property type="component" value="Chromosome 4"/>
</dbReference>
<keyword evidence="9" id="KW-1185">Reference proteome</keyword>
<reference evidence="8" key="1">
    <citation type="submission" date="2023-03" db="EMBL/GenBank/DDBJ databases">
        <authorList>
            <person name="Julca I."/>
        </authorList>
    </citation>
    <scope>NUCLEOTIDE SEQUENCE</scope>
</reference>
<dbReference type="FunFam" id="2.60.120.330:FF:000005">
    <property type="entry name" value="1-aminocyclopropane-1-carboxylate oxidase homolog 1"/>
    <property type="match status" value="1"/>
</dbReference>
<protein>
    <submittedName>
        <fullName evidence="8">OLC1v1039107C1</fullName>
    </submittedName>
</protein>
<dbReference type="InterPro" id="IPR044861">
    <property type="entry name" value="IPNS-like_FE2OG_OXY"/>
</dbReference>
<evidence type="ECO:0000256" key="5">
    <source>
        <dbReference type="ARBA" id="ARBA00023004"/>
    </source>
</evidence>
<evidence type="ECO:0000256" key="3">
    <source>
        <dbReference type="ARBA" id="ARBA00022896"/>
    </source>
</evidence>
<feature type="domain" description="Fe2OG dioxygenase" evidence="7">
    <location>
        <begin position="218"/>
        <end position="317"/>
    </location>
</feature>
<dbReference type="SUPFAM" id="SSF51197">
    <property type="entry name" value="Clavaminate synthase-like"/>
    <property type="match status" value="1"/>
</dbReference>
<dbReference type="GO" id="GO:0002238">
    <property type="term" value="P:response to molecule of fungal origin"/>
    <property type="evidence" value="ECO:0007669"/>
    <property type="project" value="UniProtKB-ARBA"/>
</dbReference>
<evidence type="ECO:0000256" key="4">
    <source>
        <dbReference type="ARBA" id="ARBA00023002"/>
    </source>
</evidence>
<comment type="similarity">
    <text evidence="1 6">Belongs to the iron/ascorbate-dependent oxidoreductase family.</text>
</comment>
<sequence length="374" mass="42871">MGTAPEKSEQELLKELTEFDETKVGVKGLVDSGIAKIPNIFVFPKRNQESRNNNKSSNVNDPCQLPIIDFDGIEKNRQSRRETVEQIRQAMEKWGFFQMVNHGVPVNSLNGLLRSIKEFHEQPEEVRKGYYSRDHTKKIKYYTTGDMYQTKAAQWRDTLSLDFDDSDNLDLHSLPELCRDGIEEYIYCLTGVRNQLSELLSEALGLEKDHLGNMECFEIRRLLCHYYPPCPEPDLTLGIMKHSDPYYLTILLQDSIGGFQVFHKNQWLDVPPIEGSLLVNAGDLLQLVTNDKFKSVEHRVIAGRTGPRISAACFMYPDVDNQFKPFGPIKELLSETNPAKYRETSIIDYLRYYAGKGLDGVKSLPHFQLIPAEK</sequence>
<dbReference type="Pfam" id="PF14226">
    <property type="entry name" value="DIOX_N"/>
    <property type="match status" value="1"/>
</dbReference>
<dbReference type="PANTHER" id="PTHR10209:SF714">
    <property type="entry name" value="1-AMINOCYCLOPROPANE-1-CARBOXYLATE OXIDASE HOMOLOG 11-RELATED"/>
    <property type="match status" value="1"/>
</dbReference>
<dbReference type="GO" id="GO:0031418">
    <property type="term" value="F:L-ascorbic acid binding"/>
    <property type="evidence" value="ECO:0007669"/>
    <property type="project" value="UniProtKB-KW"/>
</dbReference>
<dbReference type="InterPro" id="IPR005123">
    <property type="entry name" value="Oxoglu/Fe-dep_dioxygenase_dom"/>
</dbReference>
<gene>
    <name evidence="8" type="ORF">OLC1_LOCUS11246</name>
</gene>
<evidence type="ECO:0000313" key="8">
    <source>
        <dbReference type="EMBL" id="CAI9101715.1"/>
    </source>
</evidence>
<dbReference type="Gene3D" id="2.60.120.330">
    <property type="entry name" value="B-lactam Antibiotic, Isopenicillin N Synthase, Chain"/>
    <property type="match status" value="1"/>
</dbReference>
<proteinExistence type="inferred from homology"/>
<dbReference type="GO" id="GO:0016706">
    <property type="term" value="F:2-oxoglutarate-dependent dioxygenase activity"/>
    <property type="evidence" value="ECO:0007669"/>
    <property type="project" value="UniProtKB-ARBA"/>
</dbReference>
<dbReference type="Pfam" id="PF03171">
    <property type="entry name" value="2OG-FeII_Oxy"/>
    <property type="match status" value="1"/>
</dbReference>
<dbReference type="InterPro" id="IPR026992">
    <property type="entry name" value="DIOX_N"/>
</dbReference>
<dbReference type="EMBL" id="OX459121">
    <property type="protein sequence ID" value="CAI9101715.1"/>
    <property type="molecule type" value="Genomic_DNA"/>
</dbReference>
<organism evidence="8 9">
    <name type="scientific">Oldenlandia corymbosa var. corymbosa</name>
    <dbReference type="NCBI Taxonomy" id="529605"/>
    <lineage>
        <taxon>Eukaryota</taxon>
        <taxon>Viridiplantae</taxon>
        <taxon>Streptophyta</taxon>
        <taxon>Embryophyta</taxon>
        <taxon>Tracheophyta</taxon>
        <taxon>Spermatophyta</taxon>
        <taxon>Magnoliopsida</taxon>
        <taxon>eudicotyledons</taxon>
        <taxon>Gunneridae</taxon>
        <taxon>Pentapetalae</taxon>
        <taxon>asterids</taxon>
        <taxon>lamiids</taxon>
        <taxon>Gentianales</taxon>
        <taxon>Rubiaceae</taxon>
        <taxon>Rubioideae</taxon>
        <taxon>Spermacoceae</taxon>
        <taxon>Hedyotis-Oldenlandia complex</taxon>
        <taxon>Oldenlandia</taxon>
    </lineage>
</organism>
<keyword evidence="5 6" id="KW-0408">Iron</keyword>
<dbReference type="PROSITE" id="PS51471">
    <property type="entry name" value="FE2OG_OXY"/>
    <property type="match status" value="1"/>
</dbReference>
<dbReference type="GO" id="GO:0046872">
    <property type="term" value="F:metal ion binding"/>
    <property type="evidence" value="ECO:0007669"/>
    <property type="project" value="UniProtKB-KW"/>
</dbReference>
<keyword evidence="4 6" id="KW-0560">Oxidoreductase</keyword>
<evidence type="ECO:0000256" key="1">
    <source>
        <dbReference type="ARBA" id="ARBA00008056"/>
    </source>
</evidence>
<evidence type="ECO:0000313" key="9">
    <source>
        <dbReference type="Proteomes" id="UP001161247"/>
    </source>
</evidence>
<dbReference type="PANTHER" id="PTHR10209">
    <property type="entry name" value="OXIDOREDUCTASE, 2OG-FE II OXYGENASE FAMILY PROTEIN"/>
    <property type="match status" value="1"/>
</dbReference>
<accession>A0AAV1D3J5</accession>
<evidence type="ECO:0000256" key="2">
    <source>
        <dbReference type="ARBA" id="ARBA00022723"/>
    </source>
</evidence>
<dbReference type="AlphaFoldDB" id="A0AAV1D3J5"/>
<dbReference type="InterPro" id="IPR027443">
    <property type="entry name" value="IPNS-like_sf"/>
</dbReference>
<keyword evidence="2 6" id="KW-0479">Metal-binding</keyword>